<reference evidence="2" key="1">
    <citation type="submission" date="2010-12" db="EMBL/GenBank/DDBJ databases">
        <title>The genome sequence of Filifactor alocis strain ATCC 35896.</title>
        <authorList>
            <consortium name="The Broad Institute Genome Sequencing Platform"/>
            <person name="Ward D."/>
            <person name="Earl A."/>
            <person name="Feldgarden M."/>
            <person name="Young S.K."/>
            <person name="Gargeya S."/>
            <person name="Zeng Q."/>
            <person name="Alvarado L."/>
            <person name="Berlin A."/>
            <person name="Bochicchio J."/>
            <person name="Chapman S.B."/>
            <person name="Chen Z."/>
            <person name="Freedman E."/>
            <person name="Gellesch M."/>
            <person name="Goldberg J."/>
            <person name="Griggs A."/>
            <person name="Gujja S."/>
            <person name="Heilman E."/>
            <person name="Heiman D."/>
            <person name="Howarth C."/>
            <person name="Mehta T."/>
            <person name="Neiman D."/>
            <person name="Pearson M."/>
            <person name="Roberts A."/>
            <person name="Saif S."/>
            <person name="Shea T."/>
            <person name="Shenoy N."/>
            <person name="Sisk P."/>
            <person name="Stolte C."/>
            <person name="Sykes S."/>
            <person name="White J."/>
            <person name="Yandava C."/>
            <person name="Izard J."/>
            <person name="Blanton J.M."/>
            <person name="Baranova O.V."/>
            <person name="Tanner A.C."/>
            <person name="Dewhirst F.E."/>
            <person name="Haas B."/>
            <person name="Nusbaum C."/>
            <person name="Birren B."/>
        </authorList>
    </citation>
    <scope>NUCLEOTIDE SEQUENCE [LARGE SCALE GENOMIC DNA]</scope>
    <source>
        <strain evidence="2">ATCC 35896 / CCUG 47790 / D40 B5</strain>
    </source>
</reference>
<dbReference type="eggNOG" id="ENOG5032W35">
    <property type="taxonomic scope" value="Bacteria"/>
</dbReference>
<evidence type="ECO:0000313" key="1">
    <source>
        <dbReference type="EMBL" id="EFE29132.1"/>
    </source>
</evidence>
<dbReference type="EMBL" id="CP002390">
    <property type="protein sequence ID" value="EFE29132.1"/>
    <property type="molecule type" value="Genomic_DNA"/>
</dbReference>
<sequence>MFGLLKFKEVLNMDTKKTKSYYKKLSQHDLCDCAYCQNYAHEIRTTYPELTEYLSLLGVDIEKPFETMPLEPDETGYIEYTVLYIVCGKIDDFAKTAVGSVTVDIADSYPSTEIEEPHFVMERYPVRLKWEI</sequence>
<dbReference type="PATRIC" id="fig|546269.5.peg.1574"/>
<evidence type="ECO:0000313" key="2">
    <source>
        <dbReference type="Proteomes" id="UP000007468"/>
    </source>
</evidence>
<dbReference type="AlphaFoldDB" id="D6GQS9"/>
<organism evidence="1 2">
    <name type="scientific">Filifactor alocis (strain ATCC 35896 / CCUG 47790 / D40 B5)</name>
    <name type="common">Fusobacterium alocis</name>
    <dbReference type="NCBI Taxonomy" id="546269"/>
    <lineage>
        <taxon>Bacteria</taxon>
        <taxon>Bacillati</taxon>
        <taxon>Bacillota</taxon>
        <taxon>Clostridia</taxon>
        <taxon>Peptostreptococcales</taxon>
        <taxon>Filifactoraceae</taxon>
        <taxon>Filifactor</taxon>
    </lineage>
</organism>
<accession>D6GQS9</accession>
<protein>
    <submittedName>
        <fullName evidence="1">Uncharacterized protein</fullName>
    </submittedName>
</protein>
<keyword evidence="2" id="KW-1185">Reference proteome</keyword>
<name>D6GQS9_FILAD</name>
<dbReference type="KEGG" id="faa:HMPREF0389_01054"/>
<proteinExistence type="predicted"/>
<dbReference type="Proteomes" id="UP000007468">
    <property type="component" value="Chromosome"/>
</dbReference>
<gene>
    <name evidence="1" type="ordered locus">HMPREF0389_01054</name>
</gene>
<dbReference type="STRING" id="546269.HMPREF0389_01054"/>